<evidence type="ECO:0000256" key="1">
    <source>
        <dbReference type="SAM" id="MobiDB-lite"/>
    </source>
</evidence>
<dbReference type="EMBL" id="SGPL01000384">
    <property type="protein sequence ID" value="THH13132.1"/>
    <property type="molecule type" value="Genomic_DNA"/>
</dbReference>
<protein>
    <submittedName>
        <fullName evidence="2">Uncharacterized protein</fullName>
    </submittedName>
</protein>
<accession>A0A4S4LLW2</accession>
<name>A0A4S4LLW2_9AGAM</name>
<keyword evidence="3" id="KW-1185">Reference proteome</keyword>
<dbReference type="CDD" id="cd10170">
    <property type="entry name" value="ASKHA_NBD_HSP70"/>
    <property type="match status" value="1"/>
</dbReference>
<feature type="region of interest" description="Disordered" evidence="1">
    <location>
        <begin position="701"/>
        <end position="744"/>
    </location>
</feature>
<dbReference type="OrthoDB" id="2963168at2759"/>
<feature type="compositionally biased region" description="Basic and acidic residues" evidence="1">
    <location>
        <begin position="733"/>
        <end position="744"/>
    </location>
</feature>
<dbReference type="PANTHER" id="PTHR14187:SF5">
    <property type="entry name" value="HEAT SHOCK 70 KDA PROTEIN 12A"/>
    <property type="match status" value="1"/>
</dbReference>
<reference evidence="2 3" key="1">
    <citation type="submission" date="2019-02" db="EMBL/GenBank/DDBJ databases">
        <title>Genome sequencing of the rare red list fungi Bondarzewia mesenterica.</title>
        <authorList>
            <person name="Buettner E."/>
            <person name="Kellner H."/>
        </authorList>
    </citation>
    <scope>NUCLEOTIDE SEQUENCE [LARGE SCALE GENOMIC DNA]</scope>
    <source>
        <strain evidence="2 3">DSM 108281</strain>
    </source>
</reference>
<dbReference type="PANTHER" id="PTHR14187">
    <property type="entry name" value="ALPHA KINASE/ELONGATION FACTOR 2 KINASE"/>
    <property type="match status" value="1"/>
</dbReference>
<organism evidence="2 3">
    <name type="scientific">Bondarzewia mesenterica</name>
    <dbReference type="NCBI Taxonomy" id="1095465"/>
    <lineage>
        <taxon>Eukaryota</taxon>
        <taxon>Fungi</taxon>
        <taxon>Dikarya</taxon>
        <taxon>Basidiomycota</taxon>
        <taxon>Agaricomycotina</taxon>
        <taxon>Agaricomycetes</taxon>
        <taxon>Russulales</taxon>
        <taxon>Bondarzewiaceae</taxon>
        <taxon>Bondarzewia</taxon>
    </lineage>
</organism>
<evidence type="ECO:0000313" key="3">
    <source>
        <dbReference type="Proteomes" id="UP000310158"/>
    </source>
</evidence>
<comment type="caution">
    <text evidence="2">The sequence shown here is derived from an EMBL/GenBank/DDBJ whole genome shotgun (WGS) entry which is preliminary data.</text>
</comment>
<proteinExistence type="predicted"/>
<dbReference type="Gene3D" id="3.30.420.40">
    <property type="match status" value="2"/>
</dbReference>
<dbReference type="Proteomes" id="UP000310158">
    <property type="component" value="Unassembled WGS sequence"/>
</dbReference>
<gene>
    <name evidence="2" type="ORF">EW146_g7051</name>
</gene>
<dbReference type="AlphaFoldDB" id="A0A4S4LLW2"/>
<dbReference type="SUPFAM" id="SSF53067">
    <property type="entry name" value="Actin-like ATPase domain"/>
    <property type="match status" value="2"/>
</dbReference>
<evidence type="ECO:0000313" key="2">
    <source>
        <dbReference type="EMBL" id="THH13132.1"/>
    </source>
</evidence>
<sequence length="744" mass="83329">MTNRKEFQGPKRRLVLAFDLGTTFSEAGDSKIQTVIWYDKDGDVLAVGAEEPEEPSLEDASDDGWEEVDKMFKVEWFKLLLRPRSIDTTDGIPKPKLPPCKHDVIDIFADFYHYLYDRARVFITETHANGNLLWQSVEGDVDFILSHPNGWEGSQQSAMRRAAIKAGLVPDTFEGRERVKFVTEGEASFHYCVSSGLTGKNVMIVDAGGGTVDVSTYKFTNSAPVVINEMAAPGCVFQGSVIVRQRAADYLKKGRRLDKLKNSRFGQQTCIDTMTEEFDKTTKKRFRGSGDSWVRFSNVTSDRDLKFGIRNGQIKLSRCPTHLSRDEVAALFDPSINGIIQVIEDQRRLAEPGAEFTFFLVGGFAASEYLYSQLRDYLERHNLSLFRPDGHTNKAVAEGAVSFHLDHFVSTRIARFTYGTKVAILFDASCSAHQERSWSKYIGVDGVERLPNAFSPILPMGTATSETMVFSEPFMRKAHKKQDLDRIECNITCYKGTSSPSWIDIDPGSVLHSQVSVKISFSVLDRFSVLCGISADLFGVPRRPIRGSRGTYYQQDFDIVLSFGLTELKAHLSWTENVRLISIMSDLGFTSLNGLPGHQEKFYRNIWDLSVKSDGYTGFMQKRFMNGSYAYTDPIDCSPNDSNSSRACSLHNTAHLIELMGGNVGLLPASIIESMDSEAGQYEAAMSTLAYQRIKRKSEHGARGATAEMHTGQGVEYDREGDGGDEGFATRYKNPEDQWKSRKR</sequence>
<dbReference type="InterPro" id="IPR043129">
    <property type="entry name" value="ATPase_NBD"/>
</dbReference>
<dbReference type="Gene3D" id="3.90.640.10">
    <property type="entry name" value="Actin, Chain A, domain 4"/>
    <property type="match status" value="1"/>
</dbReference>